<dbReference type="SUPFAM" id="SSF53041">
    <property type="entry name" value="Resolvase-like"/>
    <property type="match status" value="1"/>
</dbReference>
<dbReference type="CDD" id="cd00338">
    <property type="entry name" value="Ser_Recombinase"/>
    <property type="match status" value="1"/>
</dbReference>
<dbReference type="Gene3D" id="3.40.50.1390">
    <property type="entry name" value="Resolvase, N-terminal catalytic domain"/>
    <property type="match status" value="1"/>
</dbReference>
<accession>A0A174QWR7</accession>
<dbReference type="Proteomes" id="UP000095746">
    <property type="component" value="Unassembled WGS sequence"/>
</dbReference>
<dbReference type="PROSITE" id="PS51736">
    <property type="entry name" value="RECOMBINASES_3"/>
    <property type="match status" value="1"/>
</dbReference>
<dbReference type="AlphaFoldDB" id="A0A174QWR7"/>
<name>A0A174QWR7_FLAPL</name>
<gene>
    <name evidence="2" type="ORF">ERS852411_03557</name>
</gene>
<dbReference type="SMART" id="SM00857">
    <property type="entry name" value="Resolvase"/>
    <property type="match status" value="1"/>
</dbReference>
<dbReference type="Pfam" id="PF00239">
    <property type="entry name" value="Resolvase"/>
    <property type="match status" value="1"/>
</dbReference>
<dbReference type="GO" id="GO:0003677">
    <property type="term" value="F:DNA binding"/>
    <property type="evidence" value="ECO:0007669"/>
    <property type="project" value="InterPro"/>
</dbReference>
<sequence length="117" mass="13091">MRNSKNRLRVAIYMRVAQKEQCEEAVTAMKSQETMLEQVTQNSGNVIVGCFEDYGSGIDYRRPGLCAALEMVKSGQADALLMKNEGRLGRDVSENLRLIASLRKTGGKVFFADNLIW</sequence>
<dbReference type="InterPro" id="IPR036162">
    <property type="entry name" value="Resolvase-like_N_sf"/>
</dbReference>
<evidence type="ECO:0000313" key="3">
    <source>
        <dbReference type="Proteomes" id="UP000095746"/>
    </source>
</evidence>
<protein>
    <submittedName>
        <fullName evidence="2">Resolvase, N terminal domain</fullName>
    </submittedName>
</protein>
<dbReference type="EMBL" id="CYZT01000486">
    <property type="protein sequence ID" value="CUP76197.1"/>
    <property type="molecule type" value="Genomic_DNA"/>
</dbReference>
<evidence type="ECO:0000313" key="2">
    <source>
        <dbReference type="EMBL" id="CUP76197.1"/>
    </source>
</evidence>
<dbReference type="PANTHER" id="PTHR30461:SF23">
    <property type="entry name" value="DNA RECOMBINASE-RELATED"/>
    <property type="match status" value="1"/>
</dbReference>
<evidence type="ECO:0000259" key="1">
    <source>
        <dbReference type="PROSITE" id="PS51736"/>
    </source>
</evidence>
<dbReference type="InterPro" id="IPR050639">
    <property type="entry name" value="SSR_resolvase"/>
</dbReference>
<dbReference type="PANTHER" id="PTHR30461">
    <property type="entry name" value="DNA-INVERTASE FROM LAMBDOID PROPHAGE"/>
    <property type="match status" value="1"/>
</dbReference>
<proteinExistence type="predicted"/>
<dbReference type="RefSeq" id="WP_035299502.1">
    <property type="nucleotide sequence ID" value="NZ_JADNAN010000052.1"/>
</dbReference>
<organism evidence="2 3">
    <name type="scientific">Flavonifractor plautii</name>
    <name type="common">Fusobacterium plautii</name>
    <dbReference type="NCBI Taxonomy" id="292800"/>
    <lineage>
        <taxon>Bacteria</taxon>
        <taxon>Bacillati</taxon>
        <taxon>Bacillota</taxon>
        <taxon>Clostridia</taxon>
        <taxon>Eubacteriales</taxon>
        <taxon>Oscillospiraceae</taxon>
        <taxon>Flavonifractor</taxon>
    </lineage>
</organism>
<feature type="domain" description="Resolvase/invertase-type recombinase catalytic" evidence="1">
    <location>
        <begin position="9"/>
        <end position="117"/>
    </location>
</feature>
<reference evidence="2 3" key="1">
    <citation type="submission" date="2015-09" db="EMBL/GenBank/DDBJ databases">
        <authorList>
            <consortium name="Pathogen Informatics"/>
        </authorList>
    </citation>
    <scope>NUCLEOTIDE SEQUENCE [LARGE SCALE GENOMIC DNA]</scope>
    <source>
        <strain evidence="2 3">2789STDY5608854</strain>
    </source>
</reference>
<dbReference type="GO" id="GO:0000150">
    <property type="term" value="F:DNA strand exchange activity"/>
    <property type="evidence" value="ECO:0007669"/>
    <property type="project" value="InterPro"/>
</dbReference>
<dbReference type="InterPro" id="IPR006119">
    <property type="entry name" value="Resolv_N"/>
</dbReference>